<name>A0AAD6AQL1_9TELE</name>
<feature type="region of interest" description="Disordered" evidence="1">
    <location>
        <begin position="84"/>
        <end position="105"/>
    </location>
</feature>
<dbReference type="AlphaFoldDB" id="A0AAD6AQL1"/>
<evidence type="ECO:0000313" key="3">
    <source>
        <dbReference type="Proteomes" id="UP001219934"/>
    </source>
</evidence>
<feature type="non-terminal residue" evidence="2">
    <location>
        <position position="105"/>
    </location>
</feature>
<evidence type="ECO:0000313" key="2">
    <source>
        <dbReference type="EMBL" id="KAJ4929191.1"/>
    </source>
</evidence>
<proteinExistence type="predicted"/>
<protein>
    <submittedName>
        <fullName evidence="2">Uncharacterized protein</fullName>
    </submittedName>
</protein>
<keyword evidence="3" id="KW-1185">Reference proteome</keyword>
<comment type="caution">
    <text evidence="2">The sequence shown here is derived from an EMBL/GenBank/DDBJ whole genome shotgun (WGS) entry which is preliminary data.</text>
</comment>
<accession>A0AAD6AQL1</accession>
<organism evidence="2 3">
    <name type="scientific">Pogonophryne albipinna</name>
    <dbReference type="NCBI Taxonomy" id="1090488"/>
    <lineage>
        <taxon>Eukaryota</taxon>
        <taxon>Metazoa</taxon>
        <taxon>Chordata</taxon>
        <taxon>Craniata</taxon>
        <taxon>Vertebrata</taxon>
        <taxon>Euteleostomi</taxon>
        <taxon>Actinopterygii</taxon>
        <taxon>Neopterygii</taxon>
        <taxon>Teleostei</taxon>
        <taxon>Neoteleostei</taxon>
        <taxon>Acanthomorphata</taxon>
        <taxon>Eupercaria</taxon>
        <taxon>Perciformes</taxon>
        <taxon>Notothenioidei</taxon>
        <taxon>Pogonophryne</taxon>
    </lineage>
</organism>
<evidence type="ECO:0000256" key="1">
    <source>
        <dbReference type="SAM" id="MobiDB-lite"/>
    </source>
</evidence>
<dbReference type="EMBL" id="JAPTMU010000017">
    <property type="protein sequence ID" value="KAJ4929191.1"/>
    <property type="molecule type" value="Genomic_DNA"/>
</dbReference>
<dbReference type="Proteomes" id="UP001219934">
    <property type="component" value="Unassembled WGS sequence"/>
</dbReference>
<sequence length="105" mass="11116">GHRENGIPNPSTLLAPMTTTGGSYFPSSGRSAFCCSIIPLSSGNLYIPLFGECNPMQGFVGPRWPELDKIGTCRVNDPSVESIASARPGQMSPEELVGGRGGYRL</sequence>
<reference evidence="2" key="1">
    <citation type="submission" date="2022-11" db="EMBL/GenBank/DDBJ databases">
        <title>Chromosome-level genome of Pogonophryne albipinna.</title>
        <authorList>
            <person name="Jo E."/>
        </authorList>
    </citation>
    <scope>NUCLEOTIDE SEQUENCE</scope>
    <source>
        <strain evidence="2">SGF0006</strain>
        <tissue evidence="2">Muscle</tissue>
    </source>
</reference>
<gene>
    <name evidence="2" type="ORF">JOQ06_004806</name>
</gene>